<gene>
    <name evidence="1" type="ORF">EH240_31205</name>
</gene>
<dbReference type="EMBL" id="RQXT01000058">
    <property type="protein sequence ID" value="RRH92171.1"/>
    <property type="molecule type" value="Genomic_DNA"/>
</dbReference>
<name>A0A3P3F0N8_9HYPH</name>
<organism evidence="1 2">
    <name type="scientific">Mesorhizobium tamadayense</name>
    <dbReference type="NCBI Taxonomy" id="425306"/>
    <lineage>
        <taxon>Bacteria</taxon>
        <taxon>Pseudomonadati</taxon>
        <taxon>Pseudomonadota</taxon>
        <taxon>Alphaproteobacteria</taxon>
        <taxon>Hyphomicrobiales</taxon>
        <taxon>Phyllobacteriaceae</taxon>
        <taxon>Mesorhizobium</taxon>
    </lineage>
</organism>
<dbReference type="RefSeq" id="WP_125005775.1">
    <property type="nucleotide sequence ID" value="NZ_RQXT01000058.1"/>
</dbReference>
<dbReference type="AlphaFoldDB" id="A0A3P3F0N8"/>
<dbReference type="OrthoDB" id="7395781at2"/>
<dbReference type="Proteomes" id="UP000273786">
    <property type="component" value="Unassembled WGS sequence"/>
</dbReference>
<comment type="caution">
    <text evidence="1">The sequence shown here is derived from an EMBL/GenBank/DDBJ whole genome shotgun (WGS) entry which is preliminary data.</text>
</comment>
<evidence type="ECO:0008006" key="3">
    <source>
        <dbReference type="Google" id="ProtNLM"/>
    </source>
</evidence>
<evidence type="ECO:0000313" key="2">
    <source>
        <dbReference type="Proteomes" id="UP000273786"/>
    </source>
</evidence>
<evidence type="ECO:0000313" key="1">
    <source>
        <dbReference type="EMBL" id="RRH92171.1"/>
    </source>
</evidence>
<protein>
    <recommendedName>
        <fullName evidence="3">Core-binding (CB) domain-containing protein</fullName>
    </recommendedName>
</protein>
<keyword evidence="2" id="KW-1185">Reference proteome</keyword>
<accession>A0A3P3F0N8</accession>
<proteinExistence type="predicted"/>
<sequence length="595" mass="65666">MTGRPRKGAPVRFAPADAIATAHARDPVLGLRFNIEARYGGSIDVDLTGLHPRPLAIAFAGALRRQAELGGSLGARSTIKGHLNACLRFFAYLREHSRAKTPADLRADDIDGYEDFLEAGGMKPIYRHIVLAKAILALRSIDADQPGLLDEGVRRRLSYTSTQSAGRSQPRDAYSPFVARQLRDAARADIGKIFRRIGKSLDDDEGDSNLRRVTDEANDRIVASGALSSGDRAFHRLYFMRARRGLPVSTLAEDIHGRYHLRATDIPPLLTFLSLETGLEIECCKGLTIDCLQNPGPGTIDIAYIKRRARGAEHKHIRVRDGGIGTPGGLIRKLIEVTAFTRQFVPSDCLWLYYYTGRKQLRAGVDNPHERVDQWTGSHGIVDDDGEPLRLVLSRLRKTHKAFWYLKTEGHMARFAVGHTPEIAARHYADIPSLRPLHEATVAEAFSEVVAVAGPIILVPDDEDSWRQSHTASEGSSDVDALLGGEQDVWLAACSGFDRSPFGELGSPCPQPFWGCLECRNAVITARKLPAIIAFLRFIEEQRTGLPAADWAMKFGRAHHRIAKQVLPAFPESVVAEARREAEGHALYLAPEARQ</sequence>
<reference evidence="1 2" key="1">
    <citation type="submission" date="2018-11" db="EMBL/GenBank/DDBJ databases">
        <title>the genome of Mesorhizobium tamadayense DSM 28320.</title>
        <authorList>
            <person name="Gao J."/>
        </authorList>
    </citation>
    <scope>NUCLEOTIDE SEQUENCE [LARGE SCALE GENOMIC DNA]</scope>
    <source>
        <strain evidence="1 2">DSM 28320</strain>
    </source>
</reference>